<sequence length="199" mass="22123">MLLNLPGVCYYKQIRDAYSPNLYVSTVHLLPKFYTMFVLFLTILICFAVPSSSSSSSSTSLSSSAKNINSSQHLGKSPLSLAEDGNRIPIYIFSSRSIMYLRKSKSQFSLPISSADSKVKEEVRSSPCDLKSNQCEVDDVNKVMNDVPTTVNQMQIPPSEKAGVHDSFCKLLSHLAGEEMFSMSSNHLCCLIIFCRQRV</sequence>
<keyword evidence="1" id="KW-0812">Transmembrane</keyword>
<dbReference type="EMBL" id="CP136892">
    <property type="protein sequence ID" value="WOL01191.1"/>
    <property type="molecule type" value="Genomic_DNA"/>
</dbReference>
<name>A0AAQ3Q6W2_9LILI</name>
<reference evidence="2 3" key="1">
    <citation type="submission" date="2023-10" db="EMBL/GenBank/DDBJ databases">
        <title>Chromosome-scale genome assembly provides insights into flower coloration mechanisms of Canna indica.</title>
        <authorList>
            <person name="Li C."/>
        </authorList>
    </citation>
    <scope>NUCLEOTIDE SEQUENCE [LARGE SCALE GENOMIC DNA]</scope>
    <source>
        <tissue evidence="2">Flower</tissue>
    </source>
</reference>
<organism evidence="2 3">
    <name type="scientific">Canna indica</name>
    <name type="common">Indian-shot</name>
    <dbReference type="NCBI Taxonomy" id="4628"/>
    <lineage>
        <taxon>Eukaryota</taxon>
        <taxon>Viridiplantae</taxon>
        <taxon>Streptophyta</taxon>
        <taxon>Embryophyta</taxon>
        <taxon>Tracheophyta</taxon>
        <taxon>Spermatophyta</taxon>
        <taxon>Magnoliopsida</taxon>
        <taxon>Liliopsida</taxon>
        <taxon>Zingiberales</taxon>
        <taxon>Cannaceae</taxon>
        <taxon>Canna</taxon>
    </lineage>
</organism>
<evidence type="ECO:0000313" key="3">
    <source>
        <dbReference type="Proteomes" id="UP001327560"/>
    </source>
</evidence>
<accession>A0AAQ3Q6W2</accession>
<protein>
    <submittedName>
        <fullName evidence="2">Uncharacterized protein</fullName>
    </submittedName>
</protein>
<dbReference type="Proteomes" id="UP001327560">
    <property type="component" value="Chromosome 3"/>
</dbReference>
<gene>
    <name evidence="2" type="ORF">Cni_G09905</name>
</gene>
<keyword evidence="1" id="KW-1133">Transmembrane helix</keyword>
<evidence type="ECO:0000313" key="2">
    <source>
        <dbReference type="EMBL" id="WOL01191.1"/>
    </source>
</evidence>
<proteinExistence type="predicted"/>
<evidence type="ECO:0000256" key="1">
    <source>
        <dbReference type="SAM" id="Phobius"/>
    </source>
</evidence>
<keyword evidence="3" id="KW-1185">Reference proteome</keyword>
<keyword evidence="1" id="KW-0472">Membrane</keyword>
<dbReference type="AlphaFoldDB" id="A0AAQ3Q6W2"/>
<feature type="transmembrane region" description="Helical" evidence="1">
    <location>
        <begin position="33"/>
        <end position="50"/>
    </location>
</feature>